<dbReference type="NCBIfam" id="TIGR01549">
    <property type="entry name" value="HAD-SF-IA-v1"/>
    <property type="match status" value="1"/>
</dbReference>
<gene>
    <name evidence="1" type="ORF">S06H3_56206</name>
</gene>
<dbReference type="InterPro" id="IPR036412">
    <property type="entry name" value="HAD-like_sf"/>
</dbReference>
<dbReference type="SUPFAM" id="SSF56784">
    <property type="entry name" value="HAD-like"/>
    <property type="match status" value="1"/>
</dbReference>
<dbReference type="InterPro" id="IPR023214">
    <property type="entry name" value="HAD_sf"/>
</dbReference>
<feature type="non-terminal residue" evidence="1">
    <location>
        <position position="1"/>
    </location>
</feature>
<dbReference type="PRINTS" id="PR00413">
    <property type="entry name" value="HADHALOGNASE"/>
</dbReference>
<name>X1QIH6_9ZZZZ</name>
<dbReference type="Gene3D" id="1.10.150.240">
    <property type="entry name" value="Putative phosphatase, domain 2"/>
    <property type="match status" value="1"/>
</dbReference>
<protein>
    <recommendedName>
        <fullName evidence="2">HAD family phosphatase</fullName>
    </recommendedName>
</protein>
<dbReference type="PANTHER" id="PTHR43611:SF3">
    <property type="entry name" value="FLAVIN MONONUCLEOTIDE HYDROLASE 1, CHLOROPLATIC"/>
    <property type="match status" value="1"/>
</dbReference>
<dbReference type="AlphaFoldDB" id="X1QIH6"/>
<dbReference type="PANTHER" id="PTHR43611">
    <property type="entry name" value="ALPHA-D-GLUCOSE 1-PHOSPHATE PHOSPHATASE"/>
    <property type="match status" value="1"/>
</dbReference>
<dbReference type="InterPro" id="IPR006439">
    <property type="entry name" value="HAD-SF_hydro_IA"/>
</dbReference>
<sequence>TEVLPDIINYLNITEKEFLTYADKDLGKFIRGSINSNEFWIKFSKRYGQKVEEELFAKFFNPILNYKTVHLIKKLKDDLRVVCGTNTVDPHYDYFIKHGDYDIFDAVYASNKMGVSKPDPDFYWYILREEGIKPENAVFVDDTEENIISAREIGINSILFTNSGFLAKLKQEVM</sequence>
<reference evidence="1" key="1">
    <citation type="journal article" date="2014" name="Front. Microbiol.">
        <title>High frequency of phylogenetically diverse reductive dehalogenase-homologous genes in deep subseafloor sedimentary metagenomes.</title>
        <authorList>
            <person name="Kawai M."/>
            <person name="Futagami T."/>
            <person name="Toyoda A."/>
            <person name="Takaki Y."/>
            <person name="Nishi S."/>
            <person name="Hori S."/>
            <person name="Arai W."/>
            <person name="Tsubouchi T."/>
            <person name="Morono Y."/>
            <person name="Uchiyama I."/>
            <person name="Ito T."/>
            <person name="Fujiyama A."/>
            <person name="Inagaki F."/>
            <person name="Takami H."/>
        </authorList>
    </citation>
    <scope>NUCLEOTIDE SEQUENCE</scope>
    <source>
        <strain evidence="1">Expedition CK06-06</strain>
    </source>
</reference>
<comment type="caution">
    <text evidence="1">The sequence shown here is derived from an EMBL/GenBank/DDBJ whole genome shotgun (WGS) entry which is preliminary data.</text>
</comment>
<dbReference type="Pfam" id="PF13419">
    <property type="entry name" value="HAD_2"/>
    <property type="match status" value="1"/>
</dbReference>
<dbReference type="InterPro" id="IPR041492">
    <property type="entry name" value="HAD_2"/>
</dbReference>
<dbReference type="EMBL" id="BARV01036134">
    <property type="protein sequence ID" value="GAI50825.1"/>
    <property type="molecule type" value="Genomic_DNA"/>
</dbReference>
<evidence type="ECO:0000313" key="1">
    <source>
        <dbReference type="EMBL" id="GAI50825.1"/>
    </source>
</evidence>
<dbReference type="Gene3D" id="3.40.50.1000">
    <property type="entry name" value="HAD superfamily/HAD-like"/>
    <property type="match status" value="1"/>
</dbReference>
<dbReference type="InterPro" id="IPR023198">
    <property type="entry name" value="PGP-like_dom2"/>
</dbReference>
<accession>X1QIH6</accession>
<organism evidence="1">
    <name type="scientific">marine sediment metagenome</name>
    <dbReference type="NCBI Taxonomy" id="412755"/>
    <lineage>
        <taxon>unclassified sequences</taxon>
        <taxon>metagenomes</taxon>
        <taxon>ecological metagenomes</taxon>
    </lineage>
</organism>
<proteinExistence type="predicted"/>
<evidence type="ECO:0008006" key="2">
    <source>
        <dbReference type="Google" id="ProtNLM"/>
    </source>
</evidence>
<dbReference type="NCBIfam" id="TIGR01509">
    <property type="entry name" value="HAD-SF-IA-v3"/>
    <property type="match status" value="1"/>
</dbReference>